<dbReference type="RefSeq" id="WP_425432912.1">
    <property type="nucleotide sequence ID" value="NZ_LT960614.1"/>
</dbReference>
<keyword evidence="2" id="KW-0560">Oxidoreductase</keyword>
<dbReference type="KEGG" id="hdi:HDIA_4620"/>
<dbReference type="InterPro" id="IPR036291">
    <property type="entry name" value="NAD(P)-bd_dom_sf"/>
</dbReference>
<evidence type="ECO:0000313" key="2">
    <source>
        <dbReference type="EMBL" id="SON58161.1"/>
    </source>
</evidence>
<dbReference type="Proteomes" id="UP000223606">
    <property type="component" value="Chromosome 1"/>
</dbReference>
<accession>A0A2C9DE85</accession>
<dbReference type="Pfam" id="PF01408">
    <property type="entry name" value="GFO_IDH_MocA"/>
    <property type="match status" value="1"/>
</dbReference>
<proteinExistence type="predicted"/>
<dbReference type="PANTHER" id="PTHR43818">
    <property type="entry name" value="BCDNA.GH03377"/>
    <property type="match status" value="1"/>
</dbReference>
<evidence type="ECO:0000313" key="3">
    <source>
        <dbReference type="Proteomes" id="UP000223606"/>
    </source>
</evidence>
<feature type="domain" description="Gfo/Idh/MocA-like oxidoreductase N-terminal" evidence="1">
    <location>
        <begin position="9"/>
        <end position="117"/>
    </location>
</feature>
<name>A0A2C9DE85_9HYPH</name>
<organism evidence="2 3">
    <name type="scientific">Hartmannibacter diazotrophicus</name>
    <dbReference type="NCBI Taxonomy" id="1482074"/>
    <lineage>
        <taxon>Bacteria</taxon>
        <taxon>Pseudomonadati</taxon>
        <taxon>Pseudomonadota</taxon>
        <taxon>Alphaproteobacteria</taxon>
        <taxon>Hyphomicrobiales</taxon>
        <taxon>Pleomorphomonadaceae</taxon>
        <taxon>Hartmannibacter</taxon>
    </lineage>
</organism>
<keyword evidence="3" id="KW-1185">Reference proteome</keyword>
<dbReference type="GO" id="GO:0000166">
    <property type="term" value="F:nucleotide binding"/>
    <property type="evidence" value="ECO:0007669"/>
    <property type="project" value="InterPro"/>
</dbReference>
<dbReference type="AlphaFoldDB" id="A0A2C9DE85"/>
<dbReference type="EC" id="1.1.1.46" evidence="2"/>
<evidence type="ECO:0000259" key="1">
    <source>
        <dbReference type="Pfam" id="PF01408"/>
    </source>
</evidence>
<dbReference type="PANTHER" id="PTHR43818:SF7">
    <property type="entry name" value="DEHYDROGENASE"/>
    <property type="match status" value="1"/>
</dbReference>
<dbReference type="GO" id="GO:0050022">
    <property type="term" value="F:L-arabinose 1-dehydrogenase (NAD+) activity"/>
    <property type="evidence" value="ECO:0007669"/>
    <property type="project" value="UniProtKB-EC"/>
</dbReference>
<dbReference type="Gene3D" id="3.30.360.10">
    <property type="entry name" value="Dihydrodipicolinate Reductase, domain 2"/>
    <property type="match status" value="1"/>
</dbReference>
<dbReference type="EMBL" id="LT960614">
    <property type="protein sequence ID" value="SON58161.1"/>
    <property type="molecule type" value="Genomic_DNA"/>
</dbReference>
<reference evidence="3" key="1">
    <citation type="submission" date="2017-09" db="EMBL/GenBank/DDBJ databases">
        <title>Genome sequence of Nannocystis excedens DSM 71.</title>
        <authorList>
            <person name="Blom J."/>
        </authorList>
    </citation>
    <scope>NUCLEOTIDE SEQUENCE [LARGE SCALE GENOMIC DNA]</scope>
    <source>
        <strain evidence="3">type strain: E19</strain>
    </source>
</reference>
<protein>
    <submittedName>
        <fullName evidence="2">L-arabinose 1-dehydrogenase</fullName>
        <ecNumber evidence="2">1.1.1.46</ecNumber>
    </submittedName>
</protein>
<dbReference type="SUPFAM" id="SSF51735">
    <property type="entry name" value="NAD(P)-binding Rossmann-fold domains"/>
    <property type="match status" value="1"/>
</dbReference>
<dbReference type="InterPro" id="IPR000683">
    <property type="entry name" value="Gfo/Idh/MocA-like_OxRdtase_N"/>
</dbReference>
<dbReference type="InterPro" id="IPR050463">
    <property type="entry name" value="Gfo/Idh/MocA_oxidrdct_glycsds"/>
</dbReference>
<gene>
    <name evidence="2" type="primary">araA</name>
    <name evidence="2" type="ORF">HDIA_4620</name>
</gene>
<sequence>MTMDSPIPLAIVGVGKIARDQHLPSISRTPAFALRAAVSRNAEVDGVQNFTDIEACLAARPDVKAVALCLPPEPRFAAAITALEAGCHVLLEKPPGATLGETDVLADLAREKGVTIFATWHSRFAPAVQPAKAFLADRAIRKVTITWREDVRRWHPGQGWVWEPAGFGVFDPGINALSILTEILPDEALLRAARLEVPENAATPIGVTMTMGIAGGGYEIDADFDWRQEGPQTWEIAAETDGGLMSLTGGGKTMAVDGKVVSDEPEAEYDGIYKRFADLIEAGESDMDMRPLRLVADACLLGRRVAVEPFHE</sequence>
<dbReference type="Gene3D" id="3.40.50.720">
    <property type="entry name" value="NAD(P)-binding Rossmann-like Domain"/>
    <property type="match status" value="1"/>
</dbReference>